<dbReference type="OrthoDB" id="9798859at2"/>
<keyword evidence="4" id="KW-1003">Cell membrane</keyword>
<evidence type="ECO:0000256" key="1">
    <source>
        <dbReference type="ARBA" id="ARBA00004651"/>
    </source>
</evidence>
<keyword evidence="3" id="KW-0813">Transport</keyword>
<dbReference type="InterPro" id="IPR050622">
    <property type="entry name" value="CPA3_antiporter_subunitB"/>
</dbReference>
<dbReference type="STRING" id="1288.AWC37_00895"/>
<dbReference type="EMBL" id="QXUL01000010">
    <property type="protein sequence ID" value="RIN12113.1"/>
    <property type="molecule type" value="Genomic_DNA"/>
</dbReference>
<dbReference type="EMBL" id="QXUI01000002">
    <property type="protein sequence ID" value="RIM93552.1"/>
    <property type="molecule type" value="Genomic_DNA"/>
</dbReference>
<comment type="caution">
    <text evidence="11">The sequence shown here is derived from an EMBL/GenBank/DDBJ whole genome shotgun (WGS) entry which is preliminary data.</text>
</comment>
<evidence type="ECO:0000313" key="15">
    <source>
        <dbReference type="Proteomes" id="UP000307747"/>
    </source>
</evidence>
<evidence type="ECO:0000313" key="13">
    <source>
        <dbReference type="Proteomes" id="UP000285567"/>
    </source>
</evidence>
<dbReference type="PANTHER" id="PTHR33932:SF4">
    <property type="entry name" value="NA(+)_H(+) ANTIPORTER SUBUNIT B"/>
    <property type="match status" value="1"/>
</dbReference>
<accession>A0A068EA47</accession>
<evidence type="ECO:0000313" key="10">
    <source>
        <dbReference type="EMBL" id="RIM93552.1"/>
    </source>
</evidence>
<dbReference type="GeneID" id="79052047"/>
<keyword evidence="6 8" id="KW-1133">Transmembrane helix</keyword>
<dbReference type="eggNOG" id="COG2111">
    <property type="taxonomic scope" value="Bacteria"/>
</dbReference>
<dbReference type="EMBL" id="VBTJ01000001">
    <property type="protein sequence ID" value="TLP90846.1"/>
    <property type="molecule type" value="Genomic_DNA"/>
</dbReference>
<sequence length="141" mass="15282">MKENDVVLRTITKIVVFILLTFGFYLFLAGHNNPGGGFIGGLVFSSAFLLMFLAFDVKQVLVALPLDFRILMICGSLLSFITAVVPMFFGKPFLYQTDAYVQLPLLGEVHLSTVTLFEAGIVLSVVGVVVTVMLSISGGRS</sequence>
<evidence type="ECO:0000256" key="6">
    <source>
        <dbReference type="ARBA" id="ARBA00022989"/>
    </source>
</evidence>
<evidence type="ECO:0000256" key="2">
    <source>
        <dbReference type="ARBA" id="ARBA00009425"/>
    </source>
</evidence>
<dbReference type="NCBIfam" id="NF009224">
    <property type="entry name" value="PRK12574.1"/>
    <property type="match status" value="1"/>
</dbReference>
<comment type="similarity">
    <text evidence="2">Belongs to the CPA3 antiporters (TC 2.A.63) subunit B family.</text>
</comment>
<gene>
    <name evidence="11" type="ORF">BU097_03125</name>
    <name evidence="10" type="ORF">BU104_04200</name>
    <name evidence="12" type="ORF">FEZ53_00865</name>
</gene>
<feature type="transmembrane region" description="Helical" evidence="8">
    <location>
        <begin position="109"/>
        <end position="136"/>
    </location>
</feature>
<feature type="transmembrane region" description="Helical" evidence="8">
    <location>
        <begin position="36"/>
        <end position="56"/>
    </location>
</feature>
<feature type="transmembrane region" description="Helical" evidence="8">
    <location>
        <begin position="68"/>
        <end position="89"/>
    </location>
</feature>
<dbReference type="KEGG" id="sxo:SXYL_02225"/>
<evidence type="ECO:0000256" key="7">
    <source>
        <dbReference type="ARBA" id="ARBA00023136"/>
    </source>
</evidence>
<evidence type="ECO:0000256" key="5">
    <source>
        <dbReference type="ARBA" id="ARBA00022692"/>
    </source>
</evidence>
<protein>
    <submittedName>
        <fullName evidence="11">Na(+)/H(+) antiporter subunit B</fullName>
    </submittedName>
</protein>
<dbReference type="Proteomes" id="UP000285567">
    <property type="component" value="Unassembled WGS sequence"/>
</dbReference>
<keyword evidence="5 8" id="KW-0812">Transmembrane</keyword>
<evidence type="ECO:0000256" key="8">
    <source>
        <dbReference type="SAM" id="Phobius"/>
    </source>
</evidence>
<feature type="transmembrane region" description="Helical" evidence="8">
    <location>
        <begin position="12"/>
        <end position="30"/>
    </location>
</feature>
<keyword evidence="13" id="KW-1185">Reference proteome</keyword>
<dbReference type="AlphaFoldDB" id="A0A068EA47"/>
<dbReference type="Proteomes" id="UP000307747">
    <property type="component" value="Unassembled WGS sequence"/>
</dbReference>
<keyword evidence="7 8" id="KW-0472">Membrane</keyword>
<dbReference type="Pfam" id="PF04039">
    <property type="entry name" value="MnhB"/>
    <property type="match status" value="1"/>
</dbReference>
<proteinExistence type="inferred from homology"/>
<feature type="domain" description="Na+/H+ antiporter MnhB subunit-related protein" evidence="9">
    <location>
        <begin position="7"/>
        <end position="131"/>
    </location>
</feature>
<dbReference type="RefSeq" id="WP_017722634.1">
    <property type="nucleotide sequence ID" value="NZ_BKAZ01000054.1"/>
</dbReference>
<reference evidence="13 14" key="1">
    <citation type="journal article" date="2016" name="Front. Microbiol.">
        <title>Comprehensive Phylogenetic Analysis of Bovine Non-aureus Staphylococci Species Based on Whole-Genome Sequencing.</title>
        <authorList>
            <person name="Naushad S."/>
            <person name="Barkema H.W."/>
            <person name="Luby C."/>
            <person name="Condas L.A."/>
            <person name="Nobrega D.B."/>
            <person name="Carson D.A."/>
            <person name="De Buck J."/>
        </authorList>
    </citation>
    <scope>NUCLEOTIDE SEQUENCE [LARGE SCALE GENOMIC DNA]</scope>
    <source>
        <strain evidence="11 13">SNUC 102</strain>
        <strain evidence="10 14">SNUC 1349</strain>
    </source>
</reference>
<dbReference type="PANTHER" id="PTHR33932">
    <property type="entry name" value="NA(+)/H(+) ANTIPORTER SUBUNIT B"/>
    <property type="match status" value="1"/>
</dbReference>
<evidence type="ECO:0000313" key="11">
    <source>
        <dbReference type="EMBL" id="RIN12113.1"/>
    </source>
</evidence>
<organism evidence="11 13">
    <name type="scientific">Staphylococcus xylosus</name>
    <dbReference type="NCBI Taxonomy" id="1288"/>
    <lineage>
        <taxon>Bacteria</taxon>
        <taxon>Bacillati</taxon>
        <taxon>Bacillota</taxon>
        <taxon>Bacilli</taxon>
        <taxon>Bacillales</taxon>
        <taxon>Staphylococcaceae</taxon>
        <taxon>Staphylococcus</taxon>
    </lineage>
</organism>
<dbReference type="GO" id="GO:0005886">
    <property type="term" value="C:plasma membrane"/>
    <property type="evidence" value="ECO:0007669"/>
    <property type="project" value="UniProtKB-SubCell"/>
</dbReference>
<dbReference type="Proteomes" id="UP000285579">
    <property type="component" value="Unassembled WGS sequence"/>
</dbReference>
<dbReference type="InterPro" id="IPR007182">
    <property type="entry name" value="MnhB"/>
</dbReference>
<name>A0A068EA47_STAXY</name>
<keyword evidence="3" id="KW-0050">Antiport</keyword>
<evidence type="ECO:0000313" key="14">
    <source>
        <dbReference type="Proteomes" id="UP000285579"/>
    </source>
</evidence>
<dbReference type="KEGG" id="sxl:SXYLSMQ121_2073"/>
<comment type="subcellular location">
    <subcellularLocation>
        <location evidence="1">Cell membrane</location>
        <topology evidence="1">Multi-pass membrane protein</topology>
    </subcellularLocation>
</comment>
<reference evidence="12 15" key="3">
    <citation type="submission" date="2019-05" db="EMBL/GenBank/DDBJ databases">
        <title>The metagenome of a microbial culture collection derived from dairy environment covers the genomic content of the human microbiome.</title>
        <authorList>
            <person name="Roder T."/>
            <person name="Wuthrich D."/>
            <person name="Sattari Z."/>
            <person name="Von Ah U."/>
            <person name="Bar C."/>
            <person name="Ronchi F."/>
            <person name="Macpherson A.J."/>
            <person name="Ganal-Vonarburg S.C."/>
            <person name="Bruggmann R."/>
            <person name="Vergeres G."/>
        </authorList>
    </citation>
    <scope>NUCLEOTIDE SEQUENCE [LARGE SCALE GENOMIC DNA]</scope>
    <source>
        <strain evidence="12 15">FAM 20833</strain>
    </source>
</reference>
<reference evidence="10" key="2">
    <citation type="submission" date="2018-09" db="EMBL/GenBank/DDBJ databases">
        <authorList>
            <person name="Naushad S."/>
            <person name="De Buck J."/>
        </authorList>
    </citation>
    <scope>NUCLEOTIDE SEQUENCE</scope>
    <source>
        <strain evidence="10">SNUC 1349</strain>
    </source>
</reference>
<dbReference type="GO" id="GO:0015297">
    <property type="term" value="F:antiporter activity"/>
    <property type="evidence" value="ECO:0007669"/>
    <property type="project" value="UniProtKB-KW"/>
</dbReference>
<evidence type="ECO:0000313" key="12">
    <source>
        <dbReference type="EMBL" id="TLP90846.1"/>
    </source>
</evidence>
<evidence type="ECO:0000256" key="4">
    <source>
        <dbReference type="ARBA" id="ARBA00022475"/>
    </source>
</evidence>
<dbReference type="NCBIfam" id="NF009223">
    <property type="entry name" value="PRK12573.1"/>
    <property type="match status" value="1"/>
</dbReference>
<evidence type="ECO:0000256" key="3">
    <source>
        <dbReference type="ARBA" id="ARBA00022449"/>
    </source>
</evidence>
<evidence type="ECO:0000259" key="9">
    <source>
        <dbReference type="Pfam" id="PF04039"/>
    </source>
</evidence>